<gene>
    <name evidence="3" type="ORF">FDP41_002164</name>
</gene>
<dbReference type="VEuPathDB" id="AmoebaDB:FDP41_002164"/>
<keyword evidence="4" id="KW-1185">Reference proteome</keyword>
<accession>A0A6A5BXP2</accession>
<dbReference type="VEuPathDB" id="AmoebaDB:NF0093460"/>
<feature type="region of interest" description="Disordered" evidence="1">
    <location>
        <begin position="111"/>
        <end position="147"/>
    </location>
</feature>
<organism evidence="3 4">
    <name type="scientific">Naegleria fowleri</name>
    <name type="common">Brain eating amoeba</name>
    <dbReference type="NCBI Taxonomy" id="5763"/>
    <lineage>
        <taxon>Eukaryota</taxon>
        <taxon>Discoba</taxon>
        <taxon>Heterolobosea</taxon>
        <taxon>Tetramitia</taxon>
        <taxon>Eutetramitia</taxon>
        <taxon>Vahlkampfiidae</taxon>
        <taxon>Naegleria</taxon>
    </lineage>
</organism>
<dbReference type="RefSeq" id="XP_044563807.1">
    <property type="nucleotide sequence ID" value="XM_044705329.1"/>
</dbReference>
<dbReference type="SUPFAM" id="SSF50729">
    <property type="entry name" value="PH domain-like"/>
    <property type="match status" value="1"/>
</dbReference>
<proteinExistence type="predicted"/>
<dbReference type="VEuPathDB" id="AmoebaDB:NfTy_034770"/>
<protein>
    <recommendedName>
        <fullName evidence="2">PH domain-containing protein</fullName>
    </recommendedName>
</protein>
<dbReference type="AlphaFoldDB" id="A0A6A5BXP2"/>
<dbReference type="InterPro" id="IPR051707">
    <property type="entry name" value="PI-Interact_SigTrans_Reg"/>
</dbReference>
<name>A0A6A5BXP2_NAEFO</name>
<dbReference type="Proteomes" id="UP000444721">
    <property type="component" value="Unassembled WGS sequence"/>
</dbReference>
<dbReference type="Gene3D" id="2.30.29.30">
    <property type="entry name" value="Pleckstrin-homology domain (PH domain)/Phosphotyrosine-binding domain (PTB)"/>
    <property type="match status" value="1"/>
</dbReference>
<feature type="compositionally biased region" description="Polar residues" evidence="1">
    <location>
        <begin position="317"/>
        <end position="327"/>
    </location>
</feature>
<feature type="region of interest" description="Disordered" evidence="1">
    <location>
        <begin position="473"/>
        <end position="498"/>
    </location>
</feature>
<dbReference type="OrthoDB" id="185175at2759"/>
<dbReference type="InterPro" id="IPR001849">
    <property type="entry name" value="PH_domain"/>
</dbReference>
<dbReference type="InterPro" id="IPR011993">
    <property type="entry name" value="PH-like_dom_sf"/>
</dbReference>
<feature type="domain" description="PH" evidence="2">
    <location>
        <begin position="151"/>
        <end position="261"/>
    </location>
</feature>
<dbReference type="Pfam" id="PF00169">
    <property type="entry name" value="PH"/>
    <property type="match status" value="1"/>
</dbReference>
<evidence type="ECO:0000313" key="4">
    <source>
        <dbReference type="Proteomes" id="UP000444721"/>
    </source>
</evidence>
<reference evidence="3 4" key="1">
    <citation type="journal article" date="2019" name="Sci. Rep.">
        <title>Nanopore sequencing improves the draft genome of the human pathogenic amoeba Naegleria fowleri.</title>
        <authorList>
            <person name="Liechti N."/>
            <person name="Schurch N."/>
            <person name="Bruggmann R."/>
            <person name="Wittwer M."/>
        </authorList>
    </citation>
    <scope>NUCLEOTIDE SEQUENCE [LARGE SCALE GENOMIC DNA]</scope>
    <source>
        <strain evidence="3 4">ATCC 30894</strain>
    </source>
</reference>
<feature type="compositionally biased region" description="Polar residues" evidence="1">
    <location>
        <begin position="115"/>
        <end position="128"/>
    </location>
</feature>
<evidence type="ECO:0000256" key="1">
    <source>
        <dbReference type="SAM" id="MobiDB-lite"/>
    </source>
</evidence>
<dbReference type="PANTHER" id="PTHR14336">
    <property type="entry name" value="TANDEM PH DOMAIN CONTAINING PROTEIN"/>
    <property type="match status" value="1"/>
</dbReference>
<feature type="region of interest" description="Disordered" evidence="1">
    <location>
        <begin position="46"/>
        <end position="71"/>
    </location>
</feature>
<sequence length="785" mass="88411">MMLGTRKGLLNSYGGGVDYKRNTMSPHSPSSPSISSVVVVGGGGGVGSASHHHRPFHEMTNPNNNNNNHRRSAPIIKQSFSHANYNPYQQQIQQQQIQQQQPQLPQLQQPFHHQPMNNIHSTSSSPELPQQPHQQPHQQPQQQKHYNASKTCFKQGIMIKQGAKVKNYKTRYFLLYSNRMTYHKMNKKKEYNKTPQGEISLKGLTTSNIYEMSHMDPRAQKEGLKFGFVVADQEHARNYYLFTESREESLEWIHAIHQVVNMSASFELLANSGSNLPSNSVPSSGNSPVVNSIVNPIMNSMNFTTSFTMNTTVAASNGNSSNIRNSMTPSTPTSPSYSPSHPFLSKKKSDLQQQAVLSSTSLNLSQLEQQGTPRSSQRLLQQANVDTMITSNYTLSSSLVNSPRISNTQNSPLSSSPLIISSSNSSFTGVTSVLKGSQESELTTVSTSSNSLVEFMNAVDPLPETSPRLENVEENVSVSTPISTTDTTLNPFNTSPNMQQENPSIMTDEEEFSVALNAAAIFLKDEMERTPQEQAYVVAMNYFRTQLDEHCKKHNCKPAYGLALGTVIFCIPEEQRTAAEQEYYQDVVNQFMSSVNLFSFLTTQLSSSQNEIESTPTIDFDDVSLEMEQHLVDMSCYLSYHSSQIIPIHIQVEIAKACKEICRKPPHERTFDENEFVERLCELHYMFKRLYYKNGIIPNQLTLLASILLGMDHELFGNFQVLEEMKLKSYFEQTQLSEQNLVGHFSDKDDEILQPPSNFSLYANMLDVKMYELKQSLRKSNNSQQ</sequence>
<dbReference type="SMART" id="SM00233">
    <property type="entry name" value="PH"/>
    <property type="match status" value="1"/>
</dbReference>
<dbReference type="EMBL" id="VFQX01000028">
    <property type="protein sequence ID" value="KAF0979094.1"/>
    <property type="molecule type" value="Genomic_DNA"/>
</dbReference>
<evidence type="ECO:0000259" key="2">
    <source>
        <dbReference type="PROSITE" id="PS50003"/>
    </source>
</evidence>
<dbReference type="PROSITE" id="PS50003">
    <property type="entry name" value="PH_DOMAIN"/>
    <property type="match status" value="1"/>
</dbReference>
<feature type="region of interest" description="Disordered" evidence="1">
    <location>
        <begin position="317"/>
        <end position="350"/>
    </location>
</feature>
<comment type="caution">
    <text evidence="3">The sequence shown here is derived from an EMBL/GenBank/DDBJ whole genome shotgun (WGS) entry which is preliminary data.</text>
</comment>
<feature type="compositionally biased region" description="Low complexity" evidence="1">
    <location>
        <begin position="130"/>
        <end position="143"/>
    </location>
</feature>
<feature type="compositionally biased region" description="Low complexity" evidence="1">
    <location>
        <begin position="328"/>
        <end position="342"/>
    </location>
</feature>
<dbReference type="GeneID" id="68109382"/>
<feature type="compositionally biased region" description="Polar residues" evidence="1">
    <location>
        <begin position="474"/>
        <end position="498"/>
    </location>
</feature>
<evidence type="ECO:0000313" key="3">
    <source>
        <dbReference type="EMBL" id="KAF0979094.1"/>
    </source>
</evidence>